<dbReference type="Proteomes" id="UP000199344">
    <property type="component" value="Unassembled WGS sequence"/>
</dbReference>
<dbReference type="AlphaFoldDB" id="A0A1G6ZFN9"/>
<dbReference type="GO" id="GO:0006417">
    <property type="term" value="P:regulation of translation"/>
    <property type="evidence" value="ECO:0007669"/>
    <property type="project" value="TreeGrafter"/>
</dbReference>
<proteinExistence type="predicted"/>
<dbReference type="OrthoDB" id="9816387at2"/>
<evidence type="ECO:0000256" key="1">
    <source>
        <dbReference type="SAM" id="Phobius"/>
    </source>
</evidence>
<feature type="transmembrane region" description="Helical" evidence="1">
    <location>
        <begin position="97"/>
        <end position="118"/>
    </location>
</feature>
<keyword evidence="1" id="KW-0472">Membrane</keyword>
<organism evidence="3 4">
    <name type="scientific">Paracoccus isoporae</name>
    <dbReference type="NCBI Taxonomy" id="591205"/>
    <lineage>
        <taxon>Bacteria</taxon>
        <taxon>Pseudomonadati</taxon>
        <taxon>Pseudomonadota</taxon>
        <taxon>Alphaproteobacteria</taxon>
        <taxon>Rhodobacterales</taxon>
        <taxon>Paracoccaceae</taxon>
        <taxon>Paracoccus</taxon>
    </lineage>
</organism>
<feature type="domain" description="Anti-sigma K factor RskA C-terminal" evidence="2">
    <location>
        <begin position="106"/>
        <end position="228"/>
    </location>
</feature>
<dbReference type="GO" id="GO:0005886">
    <property type="term" value="C:plasma membrane"/>
    <property type="evidence" value="ECO:0007669"/>
    <property type="project" value="InterPro"/>
</dbReference>
<evidence type="ECO:0000259" key="2">
    <source>
        <dbReference type="Pfam" id="PF10099"/>
    </source>
</evidence>
<accession>A0A1G6ZFN9</accession>
<keyword evidence="1" id="KW-0812">Transmembrane</keyword>
<name>A0A1G6ZFN9_9RHOB</name>
<keyword evidence="4" id="KW-1185">Reference proteome</keyword>
<dbReference type="InterPro" id="IPR051474">
    <property type="entry name" value="Anti-sigma-K/W_factor"/>
</dbReference>
<protein>
    <submittedName>
        <fullName evidence="3">Anti-sigma-K factor RskA</fullName>
    </submittedName>
</protein>
<dbReference type="GO" id="GO:0016989">
    <property type="term" value="F:sigma factor antagonist activity"/>
    <property type="evidence" value="ECO:0007669"/>
    <property type="project" value="TreeGrafter"/>
</dbReference>
<evidence type="ECO:0000313" key="3">
    <source>
        <dbReference type="EMBL" id="SDE01272.1"/>
    </source>
</evidence>
<dbReference type="PANTHER" id="PTHR37461:SF1">
    <property type="entry name" value="ANTI-SIGMA-K FACTOR RSKA"/>
    <property type="match status" value="1"/>
</dbReference>
<reference evidence="3 4" key="1">
    <citation type="submission" date="2016-10" db="EMBL/GenBank/DDBJ databases">
        <authorList>
            <person name="de Groot N.N."/>
        </authorList>
    </citation>
    <scope>NUCLEOTIDE SEQUENCE [LARGE SCALE GENOMIC DNA]</scope>
    <source>
        <strain evidence="3 4">DSM 22220</strain>
    </source>
</reference>
<dbReference type="Pfam" id="PF10099">
    <property type="entry name" value="RskA_C"/>
    <property type="match status" value="1"/>
</dbReference>
<keyword evidence="1" id="KW-1133">Transmembrane helix</keyword>
<dbReference type="PANTHER" id="PTHR37461">
    <property type="entry name" value="ANTI-SIGMA-K FACTOR RSKA"/>
    <property type="match status" value="1"/>
</dbReference>
<dbReference type="RefSeq" id="WP_090522413.1">
    <property type="nucleotide sequence ID" value="NZ_FNAH01000003.1"/>
</dbReference>
<dbReference type="InterPro" id="IPR018764">
    <property type="entry name" value="RskA_C"/>
</dbReference>
<dbReference type="EMBL" id="FNAH01000003">
    <property type="protein sequence ID" value="SDE01272.1"/>
    <property type="molecule type" value="Genomic_DNA"/>
</dbReference>
<sequence>MIDDTSRQDPPELDPRDIATAGEYVLGTLPLAEREAFRRRLLAEPALAAEVTRWESHFDPIADEVRPVGPPPTAWPKVERRLFAAPSDRIAAGAARLWKLLALGSALAAAVLVALLWLGQPDRTEEPLLWVSDMVSADSSVRLTALYDETDGDMRVSVAGTPPSPGRDFELWLIQGDLAPISLGVMPHEGHTQMPVPPDLQTLVANATLAITDEPSGGAPGGVATGPIVAQAEMRRI</sequence>
<evidence type="ECO:0000313" key="4">
    <source>
        <dbReference type="Proteomes" id="UP000199344"/>
    </source>
</evidence>
<dbReference type="STRING" id="591205.SAMN05421538_103244"/>
<gene>
    <name evidence="3" type="ORF">SAMN05421538_103244</name>
</gene>